<dbReference type="GO" id="GO:0008270">
    <property type="term" value="F:zinc ion binding"/>
    <property type="evidence" value="ECO:0007669"/>
    <property type="project" value="UniProtKB-KW"/>
</dbReference>
<keyword evidence="4" id="KW-0808">Transferase</keyword>
<comment type="caution">
    <text evidence="12">The sequence shown here is derived from an EMBL/GenBank/DDBJ whole genome shotgun (WGS) entry which is preliminary data.</text>
</comment>
<evidence type="ECO:0000256" key="7">
    <source>
        <dbReference type="ARBA" id="ARBA00022786"/>
    </source>
</evidence>
<evidence type="ECO:0000256" key="9">
    <source>
        <dbReference type="PROSITE-ProRule" id="PRU00175"/>
    </source>
</evidence>
<evidence type="ECO:0000256" key="5">
    <source>
        <dbReference type="ARBA" id="ARBA00022723"/>
    </source>
</evidence>
<feature type="domain" description="SPX" evidence="11">
    <location>
        <begin position="86"/>
        <end position="259"/>
    </location>
</feature>
<dbReference type="InterPro" id="IPR013083">
    <property type="entry name" value="Znf_RING/FYVE/PHD"/>
</dbReference>
<protein>
    <recommendedName>
        <fullName evidence="3">RING-type E3 ubiquitin transferase</fullName>
        <ecNumber evidence="3">2.3.2.27</ecNumber>
    </recommendedName>
</protein>
<dbReference type="SUPFAM" id="SSF57850">
    <property type="entry name" value="RING/U-box"/>
    <property type="match status" value="1"/>
</dbReference>
<evidence type="ECO:0000256" key="2">
    <source>
        <dbReference type="ARBA" id="ARBA00004906"/>
    </source>
</evidence>
<gene>
    <name evidence="12" type="ORF">LITE_LOCUS11589</name>
</gene>
<evidence type="ECO:0000256" key="4">
    <source>
        <dbReference type="ARBA" id="ARBA00022679"/>
    </source>
</evidence>
<dbReference type="Proteomes" id="UP001154282">
    <property type="component" value="Unassembled WGS sequence"/>
</dbReference>
<keyword evidence="13" id="KW-1185">Reference proteome</keyword>
<evidence type="ECO:0000313" key="12">
    <source>
        <dbReference type="EMBL" id="CAI0402434.1"/>
    </source>
</evidence>
<evidence type="ECO:0000256" key="8">
    <source>
        <dbReference type="ARBA" id="ARBA00022833"/>
    </source>
</evidence>
<dbReference type="EC" id="2.3.2.27" evidence="3"/>
<evidence type="ECO:0000256" key="1">
    <source>
        <dbReference type="ARBA" id="ARBA00000900"/>
    </source>
</evidence>
<dbReference type="EMBL" id="CAMGYJ010000004">
    <property type="protein sequence ID" value="CAI0402434.1"/>
    <property type="molecule type" value="Genomic_DNA"/>
</dbReference>
<dbReference type="PROSITE" id="PS00518">
    <property type="entry name" value="ZF_RING_1"/>
    <property type="match status" value="1"/>
</dbReference>
<dbReference type="Gene3D" id="3.30.40.10">
    <property type="entry name" value="Zinc/RING finger domain, C3HC4 (zinc finger)"/>
    <property type="match status" value="1"/>
</dbReference>
<reference evidence="12" key="1">
    <citation type="submission" date="2022-08" db="EMBL/GenBank/DDBJ databases">
        <authorList>
            <person name="Gutierrez-Valencia J."/>
        </authorList>
    </citation>
    <scope>NUCLEOTIDE SEQUENCE</scope>
</reference>
<dbReference type="InterPro" id="IPR001841">
    <property type="entry name" value="Znf_RING"/>
</dbReference>
<keyword evidence="7" id="KW-0833">Ubl conjugation pathway</keyword>
<dbReference type="Pfam" id="PF13445">
    <property type="entry name" value="zf-RING_UBOX"/>
    <property type="match status" value="1"/>
</dbReference>
<accession>A0AAV0J0L2</accession>
<dbReference type="PROSITE" id="PS50089">
    <property type="entry name" value="ZF_RING_2"/>
    <property type="match status" value="1"/>
</dbReference>
<dbReference type="SMART" id="SM00184">
    <property type="entry name" value="RING"/>
    <property type="match status" value="1"/>
</dbReference>
<dbReference type="InterPro" id="IPR004331">
    <property type="entry name" value="SPX_dom"/>
</dbReference>
<evidence type="ECO:0000313" key="13">
    <source>
        <dbReference type="Proteomes" id="UP001154282"/>
    </source>
</evidence>
<dbReference type="GO" id="GO:0061630">
    <property type="term" value="F:ubiquitin protein ligase activity"/>
    <property type="evidence" value="ECO:0007669"/>
    <property type="project" value="UniProtKB-EC"/>
</dbReference>
<sequence length="430" mass="49324">SAAAVCFFNFQLRKSAHGKSAGLVPFSRFLLPLHIPSATKKLRSSIPNADNFTEYYVFGFPSSIFSGDQETSSIKCSFPRFSFQRMKFGETFREYLHGDQEKFLDKFSHVEYKRLKKVLKQCRSSSHGSQEICRNSLEEEQVEEEDHHQQSHPDFNQFCQCQSCPVCDQMFFSELMKEVSDIAGCFNSKARRLLHLHVARGMQGYVLWFRQCFRDDKLAMAEEGKMLMEYVTMNAIAIRKILKKYDKVHSSVNGNIFKSKMRAEHIELLQSPWLIELGALFLNINGLDGGRFSEFCGNFSCDLDASEPVMRLTLPNSVTMDYSLTCAICLDTVFNPYALSCGHLFCKSCACSAAFVPIFLGLKEATLDSKCSICREAGVYQNAVHMMELDLLLKQRCKENWKERMVAERALIVKQTKEYWDMQTKYAIGY</sequence>
<keyword evidence="8" id="KW-0862">Zinc</keyword>
<evidence type="ECO:0000259" key="10">
    <source>
        <dbReference type="PROSITE" id="PS50089"/>
    </source>
</evidence>
<feature type="domain" description="RING-type" evidence="10">
    <location>
        <begin position="326"/>
        <end position="375"/>
    </location>
</feature>
<keyword evidence="5" id="KW-0479">Metal-binding</keyword>
<dbReference type="PANTHER" id="PTHR46764">
    <property type="entry name" value="E3 UBIQUITIN-PROTEIN LIGASE BAH1"/>
    <property type="match status" value="1"/>
</dbReference>
<dbReference type="CDD" id="cd14482">
    <property type="entry name" value="SPX_BAH1-like"/>
    <property type="match status" value="1"/>
</dbReference>
<comment type="catalytic activity">
    <reaction evidence="1">
        <text>S-ubiquitinyl-[E2 ubiquitin-conjugating enzyme]-L-cysteine + [acceptor protein]-L-lysine = [E2 ubiquitin-conjugating enzyme]-L-cysteine + N(6)-ubiquitinyl-[acceptor protein]-L-lysine.</text>
        <dbReference type="EC" id="2.3.2.27"/>
    </reaction>
</comment>
<feature type="non-terminal residue" evidence="12">
    <location>
        <position position="1"/>
    </location>
</feature>
<dbReference type="InterPro" id="IPR017907">
    <property type="entry name" value="Znf_RING_CS"/>
</dbReference>
<dbReference type="AlphaFoldDB" id="A0AAV0J0L2"/>
<dbReference type="PROSITE" id="PS51382">
    <property type="entry name" value="SPX"/>
    <property type="match status" value="1"/>
</dbReference>
<name>A0AAV0J0L2_9ROSI</name>
<dbReference type="PANTHER" id="PTHR46764:SF2">
    <property type="entry name" value="E3 UBIQUITIN-PROTEIN LIGASE BAH1-LIKE-RELATED"/>
    <property type="match status" value="1"/>
</dbReference>
<organism evidence="12 13">
    <name type="scientific">Linum tenue</name>
    <dbReference type="NCBI Taxonomy" id="586396"/>
    <lineage>
        <taxon>Eukaryota</taxon>
        <taxon>Viridiplantae</taxon>
        <taxon>Streptophyta</taxon>
        <taxon>Embryophyta</taxon>
        <taxon>Tracheophyta</taxon>
        <taxon>Spermatophyta</taxon>
        <taxon>Magnoliopsida</taxon>
        <taxon>eudicotyledons</taxon>
        <taxon>Gunneridae</taxon>
        <taxon>Pentapetalae</taxon>
        <taxon>rosids</taxon>
        <taxon>fabids</taxon>
        <taxon>Malpighiales</taxon>
        <taxon>Linaceae</taxon>
        <taxon>Linum</taxon>
    </lineage>
</organism>
<evidence type="ECO:0000259" key="11">
    <source>
        <dbReference type="PROSITE" id="PS51382"/>
    </source>
</evidence>
<evidence type="ECO:0000256" key="3">
    <source>
        <dbReference type="ARBA" id="ARBA00012483"/>
    </source>
</evidence>
<keyword evidence="6 9" id="KW-0863">Zinc-finger</keyword>
<comment type="pathway">
    <text evidence="2">Protein modification; protein ubiquitination.</text>
</comment>
<evidence type="ECO:0000256" key="6">
    <source>
        <dbReference type="ARBA" id="ARBA00022771"/>
    </source>
</evidence>
<dbReference type="InterPro" id="IPR033326">
    <property type="entry name" value="BAH1"/>
</dbReference>
<proteinExistence type="predicted"/>
<dbReference type="InterPro" id="IPR027370">
    <property type="entry name" value="Znf-RING_euk"/>
</dbReference>